<sequence length="157" mass="17671">MPIRNIFKNSFHYWVLSGLLLAAPIYGHAFSAVNTNSGLGDSSVWLYSWSAIWAYAEGSNLMVHLHLRSLRPAGSKTRRLPIGGYGFSLVCCPNYTFETLAWISYTAILGFHWAGCLFSLISFSQMAVWAAKKLRNYKAQFPDQVPSNWKSIVPFLL</sequence>
<dbReference type="InterPro" id="IPR039357">
    <property type="entry name" value="SRD5A/TECR"/>
</dbReference>
<evidence type="ECO:0000256" key="3">
    <source>
        <dbReference type="ARBA" id="ARBA00022516"/>
    </source>
</evidence>
<keyword evidence="3" id="KW-0444">Lipid biosynthesis</keyword>
<evidence type="ECO:0000256" key="5">
    <source>
        <dbReference type="ARBA" id="ARBA00022989"/>
    </source>
</evidence>
<reference evidence="11 12" key="1">
    <citation type="submission" date="2015-08" db="EMBL/GenBank/DDBJ databases">
        <title>Next Generation Sequencing and Analysis of the Genome of Puccinia sorghi L Schw, the Causal Agent of Maize Common Rust.</title>
        <authorList>
            <person name="Rochi L."/>
            <person name="Burguener G."/>
            <person name="Darino M."/>
            <person name="Turjanski A."/>
            <person name="Kreff E."/>
            <person name="Dieguez M.J."/>
            <person name="Sacco F."/>
        </authorList>
    </citation>
    <scope>NUCLEOTIDE SEQUENCE [LARGE SCALE GENOMIC DNA]</scope>
    <source>
        <strain evidence="11 12">RO10H11247</strain>
    </source>
</reference>
<dbReference type="Pfam" id="PF02544">
    <property type="entry name" value="Steroid_dh"/>
    <property type="match status" value="1"/>
</dbReference>
<feature type="domain" description="3-oxo-5-alpha-steroid 4-dehydrogenase C-terminal" evidence="10">
    <location>
        <begin position="1"/>
        <end position="157"/>
    </location>
</feature>
<keyword evidence="8 9" id="KW-0472">Membrane</keyword>
<keyword evidence="4 9" id="KW-0812">Transmembrane</keyword>
<evidence type="ECO:0000256" key="1">
    <source>
        <dbReference type="ARBA" id="ARBA00004141"/>
    </source>
</evidence>
<feature type="transmembrane region" description="Helical" evidence="9">
    <location>
        <begin position="44"/>
        <end position="63"/>
    </location>
</feature>
<keyword evidence="12" id="KW-1185">Reference proteome</keyword>
<evidence type="ECO:0000259" key="10">
    <source>
        <dbReference type="Pfam" id="PF02544"/>
    </source>
</evidence>
<dbReference type="VEuPathDB" id="FungiDB:VP01_1719g7"/>
<dbReference type="PROSITE" id="PS50244">
    <property type="entry name" value="S5A_REDUCTASE"/>
    <property type="match status" value="1"/>
</dbReference>
<evidence type="ECO:0000256" key="6">
    <source>
        <dbReference type="ARBA" id="ARBA00023002"/>
    </source>
</evidence>
<evidence type="ECO:0000256" key="7">
    <source>
        <dbReference type="ARBA" id="ARBA00023098"/>
    </source>
</evidence>
<keyword evidence="6" id="KW-0560">Oxidoreductase</keyword>
<dbReference type="AlphaFoldDB" id="A0A0L6VFG9"/>
<dbReference type="PANTHER" id="PTHR10556">
    <property type="entry name" value="3-OXO-5-ALPHA-STEROID 4-DEHYDROGENASE"/>
    <property type="match status" value="1"/>
</dbReference>
<dbReference type="PANTHER" id="PTHR10556:SF28">
    <property type="entry name" value="VERY-LONG-CHAIN ENOYL-COA REDUCTASE"/>
    <property type="match status" value="1"/>
</dbReference>
<evidence type="ECO:0000256" key="9">
    <source>
        <dbReference type="SAM" id="Phobius"/>
    </source>
</evidence>
<proteinExistence type="inferred from homology"/>
<evidence type="ECO:0000256" key="4">
    <source>
        <dbReference type="ARBA" id="ARBA00022692"/>
    </source>
</evidence>
<keyword evidence="5 9" id="KW-1133">Transmembrane helix</keyword>
<keyword evidence="7" id="KW-0443">Lipid metabolism</keyword>
<dbReference type="OrthoDB" id="540503at2759"/>
<dbReference type="GO" id="GO:0016020">
    <property type="term" value="C:membrane"/>
    <property type="evidence" value="ECO:0007669"/>
    <property type="project" value="UniProtKB-SubCell"/>
</dbReference>
<comment type="subcellular location">
    <subcellularLocation>
        <location evidence="1">Membrane</location>
        <topology evidence="1">Multi-pass membrane protein</topology>
    </subcellularLocation>
</comment>
<evidence type="ECO:0000313" key="12">
    <source>
        <dbReference type="Proteomes" id="UP000037035"/>
    </source>
</evidence>
<organism evidence="11 12">
    <name type="scientific">Puccinia sorghi</name>
    <dbReference type="NCBI Taxonomy" id="27349"/>
    <lineage>
        <taxon>Eukaryota</taxon>
        <taxon>Fungi</taxon>
        <taxon>Dikarya</taxon>
        <taxon>Basidiomycota</taxon>
        <taxon>Pucciniomycotina</taxon>
        <taxon>Pucciniomycetes</taxon>
        <taxon>Pucciniales</taxon>
        <taxon>Pucciniaceae</taxon>
        <taxon>Puccinia</taxon>
    </lineage>
</organism>
<feature type="transmembrane region" description="Helical" evidence="9">
    <location>
        <begin position="111"/>
        <end position="131"/>
    </location>
</feature>
<protein>
    <recommendedName>
        <fullName evidence="10">3-oxo-5-alpha-steroid 4-dehydrogenase C-terminal domain-containing protein</fullName>
    </recommendedName>
</protein>
<dbReference type="GO" id="GO:0016627">
    <property type="term" value="F:oxidoreductase activity, acting on the CH-CH group of donors"/>
    <property type="evidence" value="ECO:0007669"/>
    <property type="project" value="InterPro"/>
</dbReference>
<comment type="similarity">
    <text evidence="2">Belongs to the steroid 5-alpha reductase family.</text>
</comment>
<evidence type="ECO:0000313" key="11">
    <source>
        <dbReference type="EMBL" id="KNZ59498.1"/>
    </source>
</evidence>
<feature type="transmembrane region" description="Helical" evidence="9">
    <location>
        <begin position="84"/>
        <end position="105"/>
    </location>
</feature>
<dbReference type="EMBL" id="LAVV01006525">
    <property type="protein sequence ID" value="KNZ59498.1"/>
    <property type="molecule type" value="Genomic_DNA"/>
</dbReference>
<evidence type="ECO:0000256" key="8">
    <source>
        <dbReference type="ARBA" id="ARBA00023136"/>
    </source>
</evidence>
<name>A0A0L6VFG9_9BASI</name>
<dbReference type="Proteomes" id="UP000037035">
    <property type="component" value="Unassembled WGS sequence"/>
</dbReference>
<dbReference type="GO" id="GO:0042761">
    <property type="term" value="P:very long-chain fatty acid biosynthetic process"/>
    <property type="evidence" value="ECO:0007669"/>
    <property type="project" value="TreeGrafter"/>
</dbReference>
<comment type="caution">
    <text evidence="11">The sequence shown here is derived from an EMBL/GenBank/DDBJ whole genome shotgun (WGS) entry which is preliminary data.</text>
</comment>
<gene>
    <name evidence="11" type="ORF">VP01_1719g7</name>
</gene>
<dbReference type="STRING" id="27349.A0A0L6VFG9"/>
<feature type="transmembrane region" description="Helical" evidence="9">
    <location>
        <begin position="12"/>
        <end position="32"/>
    </location>
</feature>
<accession>A0A0L6VFG9</accession>
<dbReference type="InterPro" id="IPR001104">
    <property type="entry name" value="3-oxo-5_a-steroid_4-DH_C"/>
</dbReference>
<evidence type="ECO:0000256" key="2">
    <source>
        <dbReference type="ARBA" id="ARBA00007742"/>
    </source>
</evidence>